<evidence type="ECO:0000313" key="1">
    <source>
        <dbReference type="EMBL" id="NYI50843.1"/>
    </source>
</evidence>
<organism evidence="1 2">
    <name type="scientific">Macellibacteroides fermentans</name>
    <dbReference type="NCBI Taxonomy" id="879969"/>
    <lineage>
        <taxon>Bacteria</taxon>
        <taxon>Pseudomonadati</taxon>
        <taxon>Bacteroidota</taxon>
        <taxon>Bacteroidia</taxon>
        <taxon>Bacteroidales</taxon>
        <taxon>Porphyromonadaceae</taxon>
        <taxon>Macellibacteroides</taxon>
    </lineage>
</organism>
<keyword evidence="2" id="KW-1185">Reference proteome</keyword>
<sequence>MEEQGSIVTIHFDNGKVLESYSRIKTQEMKEIVNNLINEYRQATTEGKAYFKDLVIERLSTSETTRIPAEKLSSLIVNISPLLGHPLF</sequence>
<gene>
    <name evidence="1" type="ORF">F5613_003005</name>
</gene>
<dbReference type="Proteomes" id="UP000574332">
    <property type="component" value="Unassembled WGS sequence"/>
</dbReference>
<reference evidence="1 2" key="1">
    <citation type="submission" date="2020-07" db="EMBL/GenBank/DDBJ databases">
        <title>Genomic Encyclopedia of Type Strains, Phase IV (KMG-IV): sequencing the most valuable type-strain genomes for metagenomic binning, comparative biology and taxonomic classification.</title>
        <authorList>
            <person name="Goeker M."/>
        </authorList>
    </citation>
    <scope>NUCLEOTIDE SEQUENCE [LARGE SCALE GENOMIC DNA]</scope>
    <source>
        <strain evidence="1 2">DSM 23697</strain>
    </source>
</reference>
<evidence type="ECO:0000313" key="2">
    <source>
        <dbReference type="Proteomes" id="UP000574332"/>
    </source>
</evidence>
<protein>
    <submittedName>
        <fullName evidence="1">Uncharacterized protein</fullName>
    </submittedName>
</protein>
<comment type="caution">
    <text evidence="1">The sequence shown here is derived from an EMBL/GenBank/DDBJ whole genome shotgun (WGS) entry which is preliminary data.</text>
</comment>
<dbReference type="EMBL" id="JACCCY010000004">
    <property type="protein sequence ID" value="NYI50843.1"/>
    <property type="molecule type" value="Genomic_DNA"/>
</dbReference>
<dbReference type="RefSeq" id="WP_179400261.1">
    <property type="nucleotide sequence ID" value="NZ_JACCCY010000004.1"/>
</dbReference>
<dbReference type="AlphaFoldDB" id="A0A8E2D6D5"/>
<name>A0A8E2D6D5_9PORP</name>
<proteinExistence type="predicted"/>
<accession>A0A8E2D6D5</accession>